<gene>
    <name evidence="5" type="ORF">FRACYDRAFT_236117</name>
</gene>
<dbReference type="GO" id="GO:0031080">
    <property type="term" value="C:nuclear pore outer ring"/>
    <property type="evidence" value="ECO:0007669"/>
    <property type="project" value="TreeGrafter"/>
</dbReference>
<evidence type="ECO:0000256" key="2">
    <source>
        <dbReference type="ARBA" id="ARBA00022448"/>
    </source>
</evidence>
<dbReference type="Gene3D" id="1.20.58.1380">
    <property type="match status" value="1"/>
</dbReference>
<feature type="compositionally biased region" description="Low complexity" evidence="4">
    <location>
        <begin position="1"/>
        <end position="19"/>
    </location>
</feature>
<keyword evidence="3" id="KW-0539">Nucleus</keyword>
<dbReference type="EMBL" id="KV784355">
    <property type="protein sequence ID" value="OEU20053.1"/>
    <property type="molecule type" value="Genomic_DNA"/>
</dbReference>
<dbReference type="PANTHER" id="PTHR13405:SF11">
    <property type="entry name" value="NUCLEAR PORE COMPLEX PROTEIN NUP133"/>
    <property type="match status" value="1"/>
</dbReference>
<feature type="region of interest" description="Disordered" evidence="4">
    <location>
        <begin position="1"/>
        <end position="23"/>
    </location>
</feature>
<evidence type="ECO:0000256" key="1">
    <source>
        <dbReference type="ARBA" id="ARBA00004123"/>
    </source>
</evidence>
<name>A0A1E7FQI5_9STRA</name>
<dbReference type="InParanoid" id="A0A1E7FQI5"/>
<dbReference type="Proteomes" id="UP000095751">
    <property type="component" value="Unassembled WGS sequence"/>
</dbReference>
<organism evidence="5 6">
    <name type="scientific">Fragilariopsis cylindrus CCMP1102</name>
    <dbReference type="NCBI Taxonomy" id="635003"/>
    <lineage>
        <taxon>Eukaryota</taxon>
        <taxon>Sar</taxon>
        <taxon>Stramenopiles</taxon>
        <taxon>Ochrophyta</taxon>
        <taxon>Bacillariophyta</taxon>
        <taxon>Bacillariophyceae</taxon>
        <taxon>Bacillariophycidae</taxon>
        <taxon>Bacillariales</taxon>
        <taxon>Bacillariaceae</taxon>
        <taxon>Fragilariopsis</taxon>
    </lineage>
</organism>
<keyword evidence="6" id="KW-1185">Reference proteome</keyword>
<keyword evidence="2" id="KW-0813">Transport</keyword>
<dbReference type="AlphaFoldDB" id="A0A1E7FQI5"/>
<evidence type="ECO:0000313" key="5">
    <source>
        <dbReference type="EMBL" id="OEU20053.1"/>
    </source>
</evidence>
<evidence type="ECO:0000313" key="6">
    <source>
        <dbReference type="Proteomes" id="UP000095751"/>
    </source>
</evidence>
<evidence type="ECO:0000256" key="4">
    <source>
        <dbReference type="SAM" id="MobiDB-lite"/>
    </source>
</evidence>
<comment type="subcellular location">
    <subcellularLocation>
        <location evidence="1">Nucleus</location>
    </subcellularLocation>
</comment>
<dbReference type="GO" id="GO:0016973">
    <property type="term" value="P:poly(A)+ mRNA export from nucleus"/>
    <property type="evidence" value="ECO:0007669"/>
    <property type="project" value="TreeGrafter"/>
</dbReference>
<evidence type="ECO:0000256" key="3">
    <source>
        <dbReference type="ARBA" id="ARBA00023242"/>
    </source>
</evidence>
<accession>A0A1E7FQI5</accession>
<proteinExistence type="predicted"/>
<protein>
    <submittedName>
        <fullName evidence="5">Uncharacterized protein</fullName>
    </submittedName>
</protein>
<dbReference type="InterPro" id="IPR037624">
    <property type="entry name" value="Nup133-like"/>
</dbReference>
<dbReference type="KEGG" id="fcy:FRACYDRAFT_236117"/>
<dbReference type="GO" id="GO:0017056">
    <property type="term" value="F:structural constituent of nuclear pore"/>
    <property type="evidence" value="ECO:0007669"/>
    <property type="project" value="InterPro"/>
</dbReference>
<sequence>MFSSPRSPNNSNQNNNNKRQLIRPSNNIPWSVDVVSAVPGPVADILETALSGATHKKWSCLAFPKGIFYVWQIQQTSNLEEGLQRPKEYLKLYLPDLVLSEEVDEQGRQKSPLVALSTPLGDDRDSVHLYALHPTSGWLVLRKISRRDMRSKIPIMTHTAKTRIQDIRNDNISDSDIDSDSDDMATTEERSYFRSLTCYKSMVVVGTSKGDLYWITHIAVPVSLHVQNVKAQENSGFFTHFFYGSSSANNNNNNLAGNTDLSSSDVAASNSTVVVPLSNGTKFLAVSKSLGVVRWTTELPIASGHHAIFTPTQLGNFNETMTLSSSSEDDWKVQEVLRAVISIDNRFVHCIVRGTIVESGESRLYWIVARVNGISDIDEKKDATMMIVRSHWLSRFALPDQVRVLGLVSCENETVYAALSDANNSVIVMALVPGGEDDHIIKEVDLPRREVPNLLPNMMEQDMVTYGCYMVASSGIGMRARFTPQQLIGQSPSKRARIGNDGILGQHLRSHFWASYQDPTVDKPIPPSLHQAEPADLELAIIQIGAELQQKGDPSSYSISIEWHKSFVKLIKEGGLYRCLSEDGKWKLLGIGQELHVFGEMSQLLLHKYKHQEDADEWQAGLQSHSIADWLRSVQKSVERSRWLHSEIWYDILGTALSTILIFREDNARSVYDIASERCSEPLWISHLSLQELLNRQIKYWQTNHQDVPLELIELVVKTALLSYNESLSPSSSVEERMGFVQIQKSSISLLRLVSDGNDELAFDLCKQYRYFDGLCELSVAHEKKRDALSYALDPLFDTIEGNDSRSGWSFPQHVLQWHSDRELYGQVINYGRHSISDLNRIMDKNNQLRQYRWIPIIRQGYFGQATGMLLDNCGKEDNGLRSNQWALSMAKLTNKLVPAQNQQAQDQQRKIERQLELVDAQQMLLDDAQMQEKDQPMMQPDELIELVMKKLENSFDQEDRVRLAFVGLTVCNFIDDEKVAMEQTSRIWAECLLSDGAQWTEWASEGGGSDLAWLRENALSSTVFGRLLVECRKDEKNMNKVMYGRDIETSVLNRVQGDDNRESFTRVLRTVAAPDDSIQVESLMVSSF</sequence>
<dbReference type="PANTHER" id="PTHR13405">
    <property type="entry name" value="NUCLEAR PORE COMPLEX PROTEIN NUP133"/>
    <property type="match status" value="1"/>
</dbReference>
<reference evidence="5 6" key="1">
    <citation type="submission" date="2016-09" db="EMBL/GenBank/DDBJ databases">
        <title>Extensive genetic diversity and differential bi-allelic expression allows diatom success in the polar Southern Ocean.</title>
        <authorList>
            <consortium name="DOE Joint Genome Institute"/>
            <person name="Mock T."/>
            <person name="Otillar R.P."/>
            <person name="Strauss J."/>
            <person name="Dupont C."/>
            <person name="Frickenhaus S."/>
            <person name="Maumus F."/>
            <person name="Mcmullan M."/>
            <person name="Sanges R."/>
            <person name="Schmutz J."/>
            <person name="Toseland A."/>
            <person name="Valas R."/>
            <person name="Veluchamy A."/>
            <person name="Ward B.J."/>
            <person name="Allen A."/>
            <person name="Barry K."/>
            <person name="Falciatore A."/>
            <person name="Ferrante M."/>
            <person name="Fortunato A.E."/>
            <person name="Gloeckner G."/>
            <person name="Gruber A."/>
            <person name="Hipkin R."/>
            <person name="Janech M."/>
            <person name="Kroth P."/>
            <person name="Leese F."/>
            <person name="Lindquist E."/>
            <person name="Lyon B.R."/>
            <person name="Martin J."/>
            <person name="Mayer C."/>
            <person name="Parker M."/>
            <person name="Quesneville H."/>
            <person name="Raymond J."/>
            <person name="Uhlig C."/>
            <person name="Valentin K.U."/>
            <person name="Worden A.Z."/>
            <person name="Armbrust E.V."/>
            <person name="Bowler C."/>
            <person name="Green B."/>
            <person name="Moulton V."/>
            <person name="Van Oosterhout C."/>
            <person name="Grigoriev I."/>
        </authorList>
    </citation>
    <scope>NUCLEOTIDE SEQUENCE [LARGE SCALE GENOMIC DNA]</scope>
    <source>
        <strain evidence="5 6">CCMP1102</strain>
    </source>
</reference>
<dbReference type="OrthoDB" id="40872at2759"/>
<dbReference type="GO" id="GO:0000972">
    <property type="term" value="P:transcription-dependent tethering of RNA polymerase II gene DNA at nuclear periphery"/>
    <property type="evidence" value="ECO:0007669"/>
    <property type="project" value="TreeGrafter"/>
</dbReference>
<dbReference type="GO" id="GO:0006606">
    <property type="term" value="P:protein import into nucleus"/>
    <property type="evidence" value="ECO:0007669"/>
    <property type="project" value="TreeGrafter"/>
</dbReference>